<feature type="signal peptide" evidence="1">
    <location>
        <begin position="1"/>
        <end position="20"/>
    </location>
</feature>
<feature type="non-terminal residue" evidence="2">
    <location>
        <position position="1"/>
    </location>
</feature>
<reference evidence="2" key="1">
    <citation type="submission" date="2021-06" db="EMBL/GenBank/DDBJ databases">
        <authorList>
            <person name="Hodson N. C."/>
            <person name="Mongue J. A."/>
            <person name="Jaron S. K."/>
        </authorList>
    </citation>
    <scope>NUCLEOTIDE SEQUENCE</scope>
</reference>
<keyword evidence="1" id="KW-0732">Signal</keyword>
<organism evidence="2 3">
    <name type="scientific">Allacma fusca</name>
    <dbReference type="NCBI Taxonomy" id="39272"/>
    <lineage>
        <taxon>Eukaryota</taxon>
        <taxon>Metazoa</taxon>
        <taxon>Ecdysozoa</taxon>
        <taxon>Arthropoda</taxon>
        <taxon>Hexapoda</taxon>
        <taxon>Collembola</taxon>
        <taxon>Symphypleona</taxon>
        <taxon>Sminthuridae</taxon>
        <taxon>Allacma</taxon>
    </lineage>
</organism>
<dbReference type="AlphaFoldDB" id="A0A8J2KM48"/>
<evidence type="ECO:0000313" key="3">
    <source>
        <dbReference type="Proteomes" id="UP000708208"/>
    </source>
</evidence>
<evidence type="ECO:0000313" key="2">
    <source>
        <dbReference type="EMBL" id="CAG7815574.1"/>
    </source>
</evidence>
<accession>A0A8J2KM48</accession>
<sequence length="43" mass="4788">MSSVILMVLFAFLSVDLTSGRGWYGGLMGLSPRDYYCQDDGEH</sequence>
<protein>
    <submittedName>
        <fullName evidence="2">Uncharacterized protein</fullName>
    </submittedName>
</protein>
<feature type="chain" id="PRO_5035208448" evidence="1">
    <location>
        <begin position="21"/>
        <end position="43"/>
    </location>
</feature>
<evidence type="ECO:0000256" key="1">
    <source>
        <dbReference type="SAM" id="SignalP"/>
    </source>
</evidence>
<gene>
    <name evidence="2" type="ORF">AFUS01_LOCUS26241</name>
</gene>
<name>A0A8J2KM48_9HEXA</name>
<keyword evidence="3" id="KW-1185">Reference proteome</keyword>
<proteinExistence type="predicted"/>
<comment type="caution">
    <text evidence="2">The sequence shown here is derived from an EMBL/GenBank/DDBJ whole genome shotgun (WGS) entry which is preliminary data.</text>
</comment>
<dbReference type="Proteomes" id="UP000708208">
    <property type="component" value="Unassembled WGS sequence"/>
</dbReference>
<dbReference type="EMBL" id="CAJVCH010347076">
    <property type="protein sequence ID" value="CAG7815574.1"/>
    <property type="molecule type" value="Genomic_DNA"/>
</dbReference>